<sequence length="186" mass="20464">GEAVQFHKYCIDASGVMKNRGGDWEYGVDYVQLPYLPGGAAAYVALMENIHTAVATDVAGTPLNDLPLMQEVLNHEDIDAWICPHWAFDMIVRYVIAERDIPGIYFAQAAAYANYVPYMMAYPGKCWMTNGFLGGAQYEKLEGVPGLGCAVVDSYAIMSVVYVGFIVLGNITMLQSGDEEEEEIIQ</sequence>
<dbReference type="EMBL" id="BART01009790">
    <property type="protein sequence ID" value="GAG81011.1"/>
    <property type="molecule type" value="Genomic_DNA"/>
</dbReference>
<feature type="non-terminal residue" evidence="1">
    <location>
        <position position="1"/>
    </location>
</feature>
<evidence type="ECO:0000313" key="1">
    <source>
        <dbReference type="EMBL" id="GAG81011.1"/>
    </source>
</evidence>
<dbReference type="AlphaFoldDB" id="X1C9J2"/>
<comment type="caution">
    <text evidence="1">The sequence shown here is derived from an EMBL/GenBank/DDBJ whole genome shotgun (WGS) entry which is preliminary data.</text>
</comment>
<gene>
    <name evidence="1" type="ORF">S01H4_21586</name>
</gene>
<reference evidence="1" key="1">
    <citation type="journal article" date="2014" name="Front. Microbiol.">
        <title>High frequency of phylogenetically diverse reductive dehalogenase-homologous genes in deep subseafloor sedimentary metagenomes.</title>
        <authorList>
            <person name="Kawai M."/>
            <person name="Futagami T."/>
            <person name="Toyoda A."/>
            <person name="Takaki Y."/>
            <person name="Nishi S."/>
            <person name="Hori S."/>
            <person name="Arai W."/>
            <person name="Tsubouchi T."/>
            <person name="Morono Y."/>
            <person name="Uchiyama I."/>
            <person name="Ito T."/>
            <person name="Fujiyama A."/>
            <person name="Inagaki F."/>
            <person name="Takami H."/>
        </authorList>
    </citation>
    <scope>NUCLEOTIDE SEQUENCE</scope>
    <source>
        <strain evidence="1">Expedition CK06-06</strain>
    </source>
</reference>
<protein>
    <submittedName>
        <fullName evidence="1">Uncharacterized protein</fullName>
    </submittedName>
</protein>
<accession>X1C9J2</accession>
<proteinExistence type="predicted"/>
<organism evidence="1">
    <name type="scientific">marine sediment metagenome</name>
    <dbReference type="NCBI Taxonomy" id="412755"/>
    <lineage>
        <taxon>unclassified sequences</taxon>
        <taxon>metagenomes</taxon>
        <taxon>ecological metagenomes</taxon>
    </lineage>
</organism>
<name>X1C9J2_9ZZZZ</name>